<dbReference type="InterPro" id="IPR003594">
    <property type="entry name" value="HATPase_dom"/>
</dbReference>
<dbReference type="PANTHER" id="PTHR43047">
    <property type="entry name" value="TWO-COMPONENT HISTIDINE PROTEIN KINASE"/>
    <property type="match status" value="1"/>
</dbReference>
<dbReference type="Gene3D" id="3.30.565.10">
    <property type="entry name" value="Histidine kinase-like ATPase, C-terminal domain"/>
    <property type="match status" value="1"/>
</dbReference>
<name>A0A4V2F888_9FIRM</name>
<evidence type="ECO:0000256" key="7">
    <source>
        <dbReference type="ARBA" id="ARBA00023012"/>
    </source>
</evidence>
<dbReference type="SUPFAM" id="SSF47384">
    <property type="entry name" value="Homodimeric domain of signal transducing histidine kinase"/>
    <property type="match status" value="1"/>
</dbReference>
<dbReference type="Gene3D" id="1.10.287.130">
    <property type="match status" value="1"/>
</dbReference>
<dbReference type="EMBL" id="SGXF01000001">
    <property type="protein sequence ID" value="RZT02567.1"/>
    <property type="molecule type" value="Genomic_DNA"/>
</dbReference>
<comment type="function">
    <text evidence="8">May play the central regulatory role in sporulation. It may be an element of the effector pathway responsible for the activation of sporulation genes in response to nutritional stress. Spo0A may act in concert with spo0H (a sigma factor) to control the expression of some genes that are critical to the sporulation process.</text>
</comment>
<dbReference type="NCBIfam" id="TIGR00229">
    <property type="entry name" value="sensory_box"/>
    <property type="match status" value="2"/>
</dbReference>
<dbReference type="SMART" id="SM00388">
    <property type="entry name" value="HisKA"/>
    <property type="match status" value="1"/>
</dbReference>
<dbReference type="OrthoDB" id="9790669at2"/>
<dbReference type="InterPro" id="IPR011006">
    <property type="entry name" value="CheY-like_superfamily"/>
</dbReference>
<dbReference type="Pfam" id="PF00512">
    <property type="entry name" value="HisKA"/>
    <property type="match status" value="1"/>
</dbReference>
<sequence length="1177" mass="132397">MAQEREFSQSAEEEKREKERLINSVPGGVASFRMEGGRFIPVFFSDGVSALSGHTREEIKAVWGDDIFQEIIYGPDRKRVAAAMKAALASGEILDISFRVIHKSGELIWVHLNGQRADLDSGEARFDAVFIGISEETRLFQSIANETADGIYVIAKANYDLLYSNESKTLFRRPEERSGQKCYEFLLGKTEPCSFCTFQEAGEAQTVPFEIGGRYYSIRSRETSWNGTPAWVKYVRDVTEEICVQKEKERLEQYFQTVIKNLPGGVAVVRYEKDGSMQPEFLSDGFAAMTGMTMEEAWELYSRDAMAGVHPSDMQHVKEEMDRFVASGENQCEIIYRLKKGDGSYLWVKNTLTVIQSEGGENKVYAGYHDMTREMEERELLRRQYNDLIIQHYRTPGPNALIVGHCNVTRNKILEILDYTDSGLLQSFGTEREEFFRGLSGLVQGEEERQEFLDAFLNAPTLAAYNRNETELVRDFFIRLPREKQGRYVQFKVNLVETPDSGDITGILTVSDTTEQMISGLILNQLSVASYDLVVDLDLNEDCYTVLSCKKESGSIPKQQGKHSQRVYHLLKEQILPKDREHTARMLDKQYMVRKLEEEGSYSFSYAVAGDNGKIFTKNLTICPIDLRIGRVCLARADITDSVREQQGLLNVIAYTFELLALIDAEQNRMTLYTRETVLENLSPFVVENYNNYLDRLADFYDSGEGGEQIAEKFSLEAMKKQLEEKPSGYDFVLPCVSDGKLRYKQINVLWGDRSHKTVCMVRADVTDMLSAERETKKALVAALKQAEEANRAKSEFLSSMSHDIRTPLNAVMGMTALATAHLDSRERVENCLKKISLSSRHLLSLVNDILDMSKIERSGIPLNRMEIYLPELMEQISAIMLPQARAGGLEFIIRTEGVRRLHFYGDALRINQILINILGNAVKFTPEGGRVIFSAEEILPARKEGYVRYCFTVSDTGIGMPEELLDRVFDPFVRSRSATRVEGTGLGLSITKGLVDLMGGEISVESAVGSGTVFRVELECEEAPETRKEDGQRVEAEREYAGKKLDGRHFLVAEDNAINAEILCELLEMNGAEVTLRMDGEKALNAFSETAPGTFDAVLMDIQMPVMNGYEACRAIRGLQRPDAAEIPVIAMTANAFAEDIQASLEAGMNGHVAKPIDLQVLWSTLNSILIKPADS</sequence>
<dbReference type="InterPro" id="IPR035965">
    <property type="entry name" value="PAS-like_dom_sf"/>
</dbReference>
<dbReference type="GO" id="GO:0000155">
    <property type="term" value="F:phosphorelay sensor kinase activity"/>
    <property type="evidence" value="ECO:0007669"/>
    <property type="project" value="InterPro"/>
</dbReference>
<evidence type="ECO:0000256" key="3">
    <source>
        <dbReference type="ARBA" id="ARBA00018672"/>
    </source>
</evidence>
<keyword evidence="5" id="KW-0808">Transferase</keyword>
<keyword evidence="4 9" id="KW-0597">Phosphoprotein</keyword>
<dbReference type="Gene3D" id="3.40.50.2300">
    <property type="match status" value="1"/>
</dbReference>
<dbReference type="InterPro" id="IPR036890">
    <property type="entry name" value="HATPase_C_sf"/>
</dbReference>
<feature type="domain" description="Histidine kinase" evidence="11">
    <location>
        <begin position="800"/>
        <end position="1023"/>
    </location>
</feature>
<dbReference type="InterPro" id="IPR036097">
    <property type="entry name" value="HisK_dim/P_sf"/>
</dbReference>
<dbReference type="RefSeq" id="WP_130433049.1">
    <property type="nucleotide sequence ID" value="NZ_SGXF01000001.1"/>
</dbReference>
<gene>
    <name evidence="13" type="ORF">EV209_0688</name>
</gene>
<evidence type="ECO:0000256" key="10">
    <source>
        <dbReference type="SAM" id="MobiDB-lite"/>
    </source>
</evidence>
<feature type="domain" description="Response regulatory" evidence="12">
    <location>
        <begin position="1050"/>
        <end position="1171"/>
    </location>
</feature>
<dbReference type="Pfam" id="PF02518">
    <property type="entry name" value="HATPase_c"/>
    <property type="match status" value="1"/>
</dbReference>
<comment type="catalytic activity">
    <reaction evidence="1">
        <text>ATP + protein L-histidine = ADP + protein N-phospho-L-histidine.</text>
        <dbReference type="EC" id="2.7.13.3"/>
    </reaction>
</comment>
<evidence type="ECO:0000313" key="13">
    <source>
        <dbReference type="EMBL" id="RZT02567.1"/>
    </source>
</evidence>
<dbReference type="EC" id="2.7.13.3" evidence="2"/>
<keyword evidence="14" id="KW-1185">Reference proteome</keyword>
<dbReference type="CDD" id="cd16922">
    <property type="entry name" value="HATPase_EvgS-ArcB-TorS-like"/>
    <property type="match status" value="1"/>
</dbReference>
<keyword evidence="6" id="KW-0418">Kinase</keyword>
<organism evidence="13 14">
    <name type="scientific">Cuneatibacter caecimuris</name>
    <dbReference type="NCBI Taxonomy" id="1796618"/>
    <lineage>
        <taxon>Bacteria</taxon>
        <taxon>Bacillati</taxon>
        <taxon>Bacillota</taxon>
        <taxon>Clostridia</taxon>
        <taxon>Lachnospirales</taxon>
        <taxon>Lachnospiraceae</taxon>
        <taxon>Cuneatibacter</taxon>
    </lineage>
</organism>
<evidence type="ECO:0000259" key="12">
    <source>
        <dbReference type="PROSITE" id="PS50110"/>
    </source>
</evidence>
<dbReference type="InterPro" id="IPR013655">
    <property type="entry name" value="PAS_fold_3"/>
</dbReference>
<dbReference type="SMART" id="SM00448">
    <property type="entry name" value="REC"/>
    <property type="match status" value="1"/>
</dbReference>
<evidence type="ECO:0000256" key="2">
    <source>
        <dbReference type="ARBA" id="ARBA00012438"/>
    </source>
</evidence>
<dbReference type="InterPro" id="IPR004358">
    <property type="entry name" value="Sig_transdc_His_kin-like_C"/>
</dbReference>
<dbReference type="SMART" id="SM00086">
    <property type="entry name" value="PAC"/>
    <property type="match status" value="3"/>
</dbReference>
<dbReference type="PRINTS" id="PR00344">
    <property type="entry name" value="BCTRLSENSOR"/>
</dbReference>
<evidence type="ECO:0000256" key="5">
    <source>
        <dbReference type="ARBA" id="ARBA00022679"/>
    </source>
</evidence>
<keyword evidence="7" id="KW-0902">Two-component regulatory system</keyword>
<dbReference type="SMART" id="SM00387">
    <property type="entry name" value="HATPase_c"/>
    <property type="match status" value="1"/>
</dbReference>
<dbReference type="SUPFAM" id="SSF55874">
    <property type="entry name" value="ATPase domain of HSP90 chaperone/DNA topoisomerase II/histidine kinase"/>
    <property type="match status" value="1"/>
</dbReference>
<evidence type="ECO:0000256" key="1">
    <source>
        <dbReference type="ARBA" id="ARBA00000085"/>
    </source>
</evidence>
<dbReference type="InterPro" id="IPR005467">
    <property type="entry name" value="His_kinase_dom"/>
</dbReference>
<proteinExistence type="predicted"/>
<dbReference type="InterPro" id="IPR001789">
    <property type="entry name" value="Sig_transdc_resp-reg_receiver"/>
</dbReference>
<protein>
    <recommendedName>
        <fullName evidence="3">Stage 0 sporulation protein A homolog</fullName>
        <ecNumber evidence="2">2.7.13.3</ecNumber>
    </recommendedName>
</protein>
<feature type="region of interest" description="Disordered" evidence="10">
    <location>
        <begin position="1"/>
        <end position="20"/>
    </location>
</feature>
<evidence type="ECO:0000256" key="4">
    <source>
        <dbReference type="ARBA" id="ARBA00022553"/>
    </source>
</evidence>
<evidence type="ECO:0000256" key="9">
    <source>
        <dbReference type="PROSITE-ProRule" id="PRU00169"/>
    </source>
</evidence>
<dbReference type="Pfam" id="PF00072">
    <property type="entry name" value="Response_reg"/>
    <property type="match status" value="1"/>
</dbReference>
<dbReference type="Proteomes" id="UP000292927">
    <property type="component" value="Unassembled WGS sequence"/>
</dbReference>
<evidence type="ECO:0000256" key="6">
    <source>
        <dbReference type="ARBA" id="ARBA00022777"/>
    </source>
</evidence>
<dbReference type="CDD" id="cd00082">
    <property type="entry name" value="HisKA"/>
    <property type="match status" value="1"/>
</dbReference>
<dbReference type="PROSITE" id="PS50109">
    <property type="entry name" value="HIS_KIN"/>
    <property type="match status" value="1"/>
</dbReference>
<dbReference type="SUPFAM" id="SSF55785">
    <property type="entry name" value="PYP-like sensor domain (PAS domain)"/>
    <property type="match status" value="2"/>
</dbReference>
<evidence type="ECO:0000256" key="8">
    <source>
        <dbReference type="ARBA" id="ARBA00024867"/>
    </source>
</evidence>
<dbReference type="PROSITE" id="PS50110">
    <property type="entry name" value="RESPONSE_REGULATORY"/>
    <property type="match status" value="1"/>
</dbReference>
<comment type="caution">
    <text evidence="13">The sequence shown here is derived from an EMBL/GenBank/DDBJ whole genome shotgun (WGS) entry which is preliminary data.</text>
</comment>
<dbReference type="SUPFAM" id="SSF52172">
    <property type="entry name" value="CheY-like"/>
    <property type="match status" value="1"/>
</dbReference>
<dbReference type="AlphaFoldDB" id="A0A4V2F888"/>
<dbReference type="PANTHER" id="PTHR43047:SF64">
    <property type="entry name" value="HISTIDINE KINASE CONTAINING CHEY-HOMOLOGOUS RECEIVER DOMAIN AND PAS DOMAIN-RELATED"/>
    <property type="match status" value="1"/>
</dbReference>
<reference evidence="13 14" key="1">
    <citation type="submission" date="2019-02" db="EMBL/GenBank/DDBJ databases">
        <title>Genomic Encyclopedia of Type Strains, Phase IV (KMG-IV): sequencing the most valuable type-strain genomes for metagenomic binning, comparative biology and taxonomic classification.</title>
        <authorList>
            <person name="Goeker M."/>
        </authorList>
    </citation>
    <scope>NUCLEOTIDE SEQUENCE [LARGE SCALE GENOMIC DNA]</scope>
    <source>
        <strain evidence="13 14">DSM 29486</strain>
    </source>
</reference>
<dbReference type="Gene3D" id="3.30.450.20">
    <property type="entry name" value="PAS domain"/>
    <property type="match status" value="2"/>
</dbReference>
<dbReference type="InterPro" id="IPR000014">
    <property type="entry name" value="PAS"/>
</dbReference>
<accession>A0A4V2F888</accession>
<dbReference type="Pfam" id="PF08447">
    <property type="entry name" value="PAS_3"/>
    <property type="match status" value="2"/>
</dbReference>
<dbReference type="CDD" id="cd17546">
    <property type="entry name" value="REC_hyHK_CKI1_RcsC-like"/>
    <property type="match status" value="1"/>
</dbReference>
<evidence type="ECO:0000259" key="11">
    <source>
        <dbReference type="PROSITE" id="PS50109"/>
    </source>
</evidence>
<dbReference type="InterPro" id="IPR003661">
    <property type="entry name" value="HisK_dim/P_dom"/>
</dbReference>
<feature type="modified residue" description="4-aspartylphosphate" evidence="9">
    <location>
        <position position="1102"/>
    </location>
</feature>
<evidence type="ECO:0000313" key="14">
    <source>
        <dbReference type="Proteomes" id="UP000292927"/>
    </source>
</evidence>
<dbReference type="InterPro" id="IPR001610">
    <property type="entry name" value="PAC"/>
</dbReference>